<evidence type="ECO:0000313" key="1">
    <source>
        <dbReference type="EMBL" id="CAG1990196.1"/>
    </source>
</evidence>
<gene>
    <name evidence="2" type="ORF">FUG_LOCUS257953</name>
    <name evidence="1" type="ORF">MDCFG202_LOCUS328604</name>
</gene>
<accession>A0A4E9EAD1</accession>
<reference evidence="1" key="2">
    <citation type="submission" date="2021-03" db="EMBL/GenBank/DDBJ databases">
        <authorList>
            <person name="Alouane T."/>
            <person name="Langin T."/>
            <person name="Bonhomme L."/>
        </authorList>
    </citation>
    <scope>NUCLEOTIDE SEQUENCE</scope>
    <source>
        <strain evidence="1">MDC_Fg202</strain>
    </source>
</reference>
<proteinExistence type="predicted"/>
<name>A0A4E9EAD1_GIBZA</name>
<dbReference type="AlphaFoldDB" id="A0A4E9EAD1"/>
<reference evidence="2" key="1">
    <citation type="submission" date="2019-04" db="EMBL/GenBank/DDBJ databases">
        <authorList>
            <person name="Melise S."/>
            <person name="Noan J."/>
            <person name="Okalmin O."/>
        </authorList>
    </citation>
    <scope>NUCLEOTIDE SEQUENCE</scope>
    <source>
        <strain evidence="2">FN9</strain>
    </source>
</reference>
<dbReference type="EMBL" id="CAAKMV010000130">
    <property type="protein sequence ID" value="VIO57837.1"/>
    <property type="molecule type" value="Genomic_DNA"/>
</dbReference>
<evidence type="ECO:0000313" key="2">
    <source>
        <dbReference type="EMBL" id="VIO57837.1"/>
    </source>
</evidence>
<sequence>MHNDGFRSKTDPSSQWLSLEIPASSFRVWCLEKANMQRPPANQRSYLDITIDPQQGYALSNLPAPFSDSELRDRVVYCTNVEFGQGF</sequence>
<protein>
    <submittedName>
        <fullName evidence="2">Uncharacterized protein</fullName>
    </submittedName>
</protein>
<dbReference type="EMBL" id="CAJPIJ010000147">
    <property type="protein sequence ID" value="CAG1990196.1"/>
    <property type="molecule type" value="Genomic_DNA"/>
</dbReference>
<dbReference type="Proteomes" id="UP000746612">
    <property type="component" value="Unassembled WGS sequence"/>
</dbReference>
<organism evidence="2">
    <name type="scientific">Gibberella zeae</name>
    <name type="common">Wheat head blight fungus</name>
    <name type="synonym">Fusarium graminearum</name>
    <dbReference type="NCBI Taxonomy" id="5518"/>
    <lineage>
        <taxon>Eukaryota</taxon>
        <taxon>Fungi</taxon>
        <taxon>Dikarya</taxon>
        <taxon>Ascomycota</taxon>
        <taxon>Pezizomycotina</taxon>
        <taxon>Sordariomycetes</taxon>
        <taxon>Hypocreomycetidae</taxon>
        <taxon>Hypocreales</taxon>
        <taxon>Nectriaceae</taxon>
        <taxon>Fusarium</taxon>
    </lineage>
</organism>